<evidence type="ECO:0000313" key="2">
    <source>
        <dbReference type="EMBL" id="CAF2749522.1"/>
    </source>
</evidence>
<reference evidence="2" key="1">
    <citation type="submission" date="2021-02" db="EMBL/GenBank/DDBJ databases">
        <authorList>
            <person name="Bekaert M."/>
        </authorList>
    </citation>
    <scope>NUCLEOTIDE SEQUENCE</scope>
    <source>
        <strain evidence="2">IoA-00</strain>
    </source>
</reference>
<feature type="compositionally biased region" description="Polar residues" evidence="1">
    <location>
        <begin position="147"/>
        <end position="169"/>
    </location>
</feature>
<feature type="compositionally biased region" description="Acidic residues" evidence="1">
    <location>
        <begin position="459"/>
        <end position="479"/>
    </location>
</feature>
<feature type="region of interest" description="Disordered" evidence="1">
    <location>
        <begin position="274"/>
        <end position="321"/>
    </location>
</feature>
<dbReference type="InterPro" id="IPR036910">
    <property type="entry name" value="HMG_box_dom_sf"/>
</dbReference>
<dbReference type="EMBL" id="HG994580">
    <property type="protein sequence ID" value="CAF2749522.1"/>
    <property type="molecule type" value="Genomic_DNA"/>
</dbReference>
<dbReference type="Gene3D" id="1.10.30.10">
    <property type="entry name" value="High mobility group box domain"/>
    <property type="match status" value="1"/>
</dbReference>
<feature type="compositionally biased region" description="Low complexity" evidence="1">
    <location>
        <begin position="625"/>
        <end position="636"/>
    </location>
</feature>
<proteinExistence type="predicted"/>
<feature type="region of interest" description="Disordered" evidence="1">
    <location>
        <begin position="111"/>
        <end position="169"/>
    </location>
</feature>
<feature type="compositionally biased region" description="Polar residues" evidence="1">
    <location>
        <begin position="502"/>
        <end position="511"/>
    </location>
</feature>
<dbReference type="GO" id="GO:0005634">
    <property type="term" value="C:nucleus"/>
    <property type="evidence" value="ECO:0007669"/>
    <property type="project" value="UniProtKB-ARBA"/>
</dbReference>
<dbReference type="Proteomes" id="UP000675881">
    <property type="component" value="Chromosome 1"/>
</dbReference>
<feature type="region of interest" description="Disordered" evidence="1">
    <location>
        <begin position="337"/>
        <end position="361"/>
    </location>
</feature>
<sequence>MTPKKGDAALAAALQDTLGPGFKLDSRDMDDIFKDMIDEGDSKDENPADDHLKQESECSISKYSLETSECTTIPSNICSQSLPNQKPIQVNNHQIVHQQTGLNVIAQRQPPSIGQQHPQTYATTEPTNRTTTKSSASAVDDVATKTVFPSDSQSSWGNSNPSVMNPSQSAQMPVRNYTISTAAPLHLGYSSTHRAEIPPPQSTQKAQLMKWESDEPLGDQATIAMILYANKNHPNLKVEYPQWSDLLQILRDLFSFQKHLRLLLTKICIGKKYNNKDNKMDHQKVEDQQRLQEPGLPPSSNHSNIQFRQPLPPRPGMRVITPHHFYPNVQQIEQRTRMVASQQPMQHMNTSQSPMQSLKQVGNNPEFLNQQQKLILQTHQPLQKPTANNSPVGQSSPLLAQQLAGTPPSSAPPLPSPTGLSSVAPAPKTTSSSDSCDSVKIKKSDDPNKIEPLDRIDQEELGDFGVGEDDLLGMEDEESKEAAAIASASSPPEADPPSSTEVNLNSLSSQSKKPHSEPPPYRGPPPPYPGKLAASTAPKQSSLHFALADQFVILIPKQCLHVFLCHTLTILKELFWYRNSHFLLEDLLEQEKREQLQQQPQKSESGLPFSSGEMNQGNNIPRMLSPSQPQKTPTTTANDETPADT</sequence>
<feature type="compositionally biased region" description="Polar residues" evidence="1">
    <location>
        <begin position="111"/>
        <end position="137"/>
    </location>
</feature>
<organism evidence="2 3">
    <name type="scientific">Lepeophtheirus salmonis</name>
    <name type="common">Salmon louse</name>
    <name type="synonym">Caligus salmonis</name>
    <dbReference type="NCBI Taxonomy" id="72036"/>
    <lineage>
        <taxon>Eukaryota</taxon>
        <taxon>Metazoa</taxon>
        <taxon>Ecdysozoa</taxon>
        <taxon>Arthropoda</taxon>
        <taxon>Crustacea</taxon>
        <taxon>Multicrustacea</taxon>
        <taxon>Hexanauplia</taxon>
        <taxon>Copepoda</taxon>
        <taxon>Siphonostomatoida</taxon>
        <taxon>Caligidae</taxon>
        <taxon>Lepeophtheirus</taxon>
    </lineage>
</organism>
<protein>
    <submittedName>
        <fullName evidence="2">(salmon louse) hypothetical protein</fullName>
    </submittedName>
</protein>
<evidence type="ECO:0000313" key="3">
    <source>
        <dbReference type="Proteomes" id="UP000675881"/>
    </source>
</evidence>
<feature type="compositionally biased region" description="Low complexity" evidence="1">
    <location>
        <begin position="482"/>
        <end position="501"/>
    </location>
</feature>
<feature type="region of interest" description="Disordered" evidence="1">
    <location>
        <begin position="401"/>
        <end position="535"/>
    </location>
</feature>
<feature type="compositionally biased region" description="Basic and acidic residues" evidence="1">
    <location>
        <begin position="437"/>
        <end position="458"/>
    </location>
</feature>
<accession>A0A7R8GYM1</accession>
<keyword evidence="3" id="KW-1185">Reference proteome</keyword>
<gene>
    <name evidence="2" type="ORF">LSAA_981</name>
</gene>
<dbReference type="AlphaFoldDB" id="A0A7R8GYM1"/>
<feature type="region of interest" description="Disordered" evidence="1">
    <location>
        <begin position="594"/>
        <end position="645"/>
    </location>
</feature>
<feature type="compositionally biased region" description="Polar residues" evidence="1">
    <location>
        <begin position="298"/>
        <end position="307"/>
    </location>
</feature>
<feature type="compositionally biased region" description="Basic and acidic residues" evidence="1">
    <location>
        <begin position="274"/>
        <end position="290"/>
    </location>
</feature>
<evidence type="ECO:0000256" key="1">
    <source>
        <dbReference type="SAM" id="MobiDB-lite"/>
    </source>
</evidence>
<dbReference type="OrthoDB" id="308383at2759"/>
<feature type="compositionally biased region" description="Pro residues" evidence="1">
    <location>
        <begin position="517"/>
        <end position="529"/>
    </location>
</feature>
<name>A0A7R8GYM1_LEPSM</name>